<dbReference type="EMBL" id="HACM01000035">
    <property type="protein sequence ID" value="CRZ00477.1"/>
    <property type="molecule type" value="Transcribed_RNA"/>
</dbReference>
<protein>
    <submittedName>
        <fullName evidence="1">Uncharacterized protein</fullName>
    </submittedName>
</protein>
<sequence length="179" mass="18674">TPVGRSPDAEIVHVVEPSGLAIGGLRRSGATLVSAILTVFRRGGRVGSHVAGGPDLVGIFLAASPDLSDIFVVGVAVGKINTFARILPRQGVVPEAIPELLVRAIIVASPDLHLGPIGVLPVLDVQTLVTVDLDVVVVTKRPLLGRTAVAILDLDRGTIIVVRTETFVSATSRRHEQLA</sequence>
<proteinExistence type="predicted"/>
<organism evidence="1">
    <name type="scientific">Spongospora subterranea</name>
    <dbReference type="NCBI Taxonomy" id="70186"/>
    <lineage>
        <taxon>Eukaryota</taxon>
        <taxon>Sar</taxon>
        <taxon>Rhizaria</taxon>
        <taxon>Endomyxa</taxon>
        <taxon>Phytomyxea</taxon>
        <taxon>Plasmodiophorida</taxon>
        <taxon>Plasmodiophoridae</taxon>
        <taxon>Spongospora</taxon>
    </lineage>
</organism>
<feature type="non-terminal residue" evidence="1">
    <location>
        <position position="179"/>
    </location>
</feature>
<evidence type="ECO:0000313" key="1">
    <source>
        <dbReference type="EMBL" id="CRZ00477.1"/>
    </source>
</evidence>
<accession>A0A0H5QFX3</accession>
<dbReference type="AlphaFoldDB" id="A0A0H5QFX3"/>
<name>A0A0H5QFX3_9EUKA</name>
<feature type="non-terminal residue" evidence="1">
    <location>
        <position position="1"/>
    </location>
</feature>
<reference evidence="1" key="1">
    <citation type="submission" date="2015-04" db="EMBL/GenBank/DDBJ databases">
        <title>The genome sequence of the plant pathogenic Rhizarian Plasmodiophora brassicae reveals insights in its biotrophic life cycle and the origin of chitin synthesis.</title>
        <authorList>
            <person name="Schwelm A."/>
            <person name="Fogelqvist J."/>
            <person name="Knaust A."/>
            <person name="Julke S."/>
            <person name="Lilja T."/>
            <person name="Dhandapani V."/>
            <person name="Bonilla-Rosso G."/>
            <person name="Karlsson M."/>
            <person name="Shevchenko A."/>
            <person name="Choi S.R."/>
            <person name="Kim H.G."/>
            <person name="Park J.Y."/>
            <person name="Lim Y.P."/>
            <person name="Ludwig-Muller J."/>
            <person name="Dixelius C."/>
        </authorList>
    </citation>
    <scope>NUCLEOTIDE SEQUENCE</scope>
    <source>
        <tissue evidence="1">Potato root galls</tissue>
    </source>
</reference>